<dbReference type="InterPro" id="IPR014710">
    <property type="entry name" value="RmlC-like_jellyroll"/>
</dbReference>
<dbReference type="PANTHER" id="PTHR43245">
    <property type="entry name" value="BIFUNCTIONAL POLYMYXIN RESISTANCE PROTEIN ARNA"/>
    <property type="match status" value="1"/>
</dbReference>
<gene>
    <name evidence="3" type="ORF">GGR20_000918</name>
</gene>
<dbReference type="EMBL" id="JACIEW010000001">
    <property type="protein sequence ID" value="MBB4051300.1"/>
    <property type="molecule type" value="Genomic_DNA"/>
</dbReference>
<sequence length="378" mass="41631">MSRTVLVTGARGFVGSNLMLHLQRRPDLSVIGVGRDDDLDAAITRLSSDDIVFHLAGVNRPISPDEFATGNAGLTELLCDKLAARGIAPTLVLSSSIQAALDNPYGISKRQGEDCVREYGRQNPGKAVIYRLPNVFGKWARPNYNSVVATFCNNIANHLPIQVNDPGAPLTLLYVDDLISTWLDLLDGSPDHADQNGFGALSTVYHTTVGELASTIESFRTSRQSLITEPVGRGLARALHATYLSYLRPEQFSYGLTTHADARGEFVEMIKTNDSGQVSFFTCRPGITRGGHFHHSKTEKFLVVCGRGLFKFRHMVSGETAQLETSDQNYQIVETVPGWTHDITNIGDDDMIVMLWANEIFDPQRPDTYQEPVDHAKP</sequence>
<dbReference type="Gene3D" id="2.60.120.10">
    <property type="entry name" value="Jelly Rolls"/>
    <property type="match status" value="1"/>
</dbReference>
<proteinExistence type="predicted"/>
<dbReference type="EC" id="1.1.1.367" evidence="3"/>
<dbReference type="GO" id="GO:0016491">
    <property type="term" value="F:oxidoreductase activity"/>
    <property type="evidence" value="ECO:0007669"/>
    <property type="project" value="UniProtKB-KW"/>
</dbReference>
<dbReference type="Gene3D" id="3.40.50.720">
    <property type="entry name" value="NAD(P)-binding Rossmann-like Domain"/>
    <property type="match status" value="1"/>
</dbReference>
<dbReference type="CDD" id="cd07007">
    <property type="entry name" value="cupin_CapF-like_C"/>
    <property type="match status" value="1"/>
</dbReference>
<dbReference type="Pfam" id="PF01370">
    <property type="entry name" value="Epimerase"/>
    <property type="match status" value="1"/>
</dbReference>
<feature type="domain" description="NAD-dependent epimerase/dehydratase" evidence="1">
    <location>
        <begin position="5"/>
        <end position="182"/>
    </location>
</feature>
<evidence type="ECO:0000313" key="3">
    <source>
        <dbReference type="EMBL" id="MBB4051300.1"/>
    </source>
</evidence>
<dbReference type="InterPro" id="IPR011051">
    <property type="entry name" value="RmlC_Cupin_sf"/>
</dbReference>
<dbReference type="SUPFAM" id="SSF51182">
    <property type="entry name" value="RmlC-like cupins"/>
    <property type="match status" value="1"/>
</dbReference>
<reference evidence="3 4" key="1">
    <citation type="submission" date="2020-08" db="EMBL/GenBank/DDBJ databases">
        <title>Genomic Encyclopedia of Type Strains, Phase IV (KMG-IV): sequencing the most valuable type-strain genomes for metagenomic binning, comparative biology and taxonomic classification.</title>
        <authorList>
            <person name="Goeker M."/>
        </authorList>
    </citation>
    <scope>NUCLEOTIDE SEQUENCE [LARGE SCALE GENOMIC DNA]</scope>
    <source>
        <strain evidence="3 4">DSM 23447</strain>
    </source>
</reference>
<name>A0A7W6IKG5_9HYPH</name>
<dbReference type="RefSeq" id="WP_183310000.1">
    <property type="nucleotide sequence ID" value="NZ_JACIEW010000001.1"/>
</dbReference>
<dbReference type="InterPro" id="IPR050177">
    <property type="entry name" value="Lipid_A_modif_metabolic_enz"/>
</dbReference>
<dbReference type="SUPFAM" id="SSF51735">
    <property type="entry name" value="NAD(P)-binding Rossmann-fold domains"/>
    <property type="match status" value="1"/>
</dbReference>
<protein>
    <submittedName>
        <fullName evidence="3">UDP-2-acetamido-2,6-beta-L-arabino-hexul-4-ose reductase</fullName>
        <ecNumber evidence="3">1.1.1.367</ecNumber>
    </submittedName>
</protein>
<dbReference type="InterPro" id="IPR036291">
    <property type="entry name" value="NAD(P)-bd_dom_sf"/>
</dbReference>
<comment type="caution">
    <text evidence="3">The sequence shown here is derived from an EMBL/GenBank/DDBJ whole genome shotgun (WGS) entry which is preliminary data.</text>
</comment>
<dbReference type="Proteomes" id="UP000547011">
    <property type="component" value="Unassembled WGS sequence"/>
</dbReference>
<feature type="domain" description="Capsular polysaccharide assembling protein CapF C-terminal" evidence="2">
    <location>
        <begin position="259"/>
        <end position="369"/>
    </location>
</feature>
<dbReference type="Pfam" id="PF14667">
    <property type="entry name" value="Polysacc_synt_C"/>
    <property type="match status" value="1"/>
</dbReference>
<evidence type="ECO:0000313" key="4">
    <source>
        <dbReference type="Proteomes" id="UP000547011"/>
    </source>
</evidence>
<dbReference type="InterPro" id="IPR029303">
    <property type="entry name" value="CapF_C"/>
</dbReference>
<accession>A0A7W6IKG5</accession>
<evidence type="ECO:0000259" key="2">
    <source>
        <dbReference type="Pfam" id="PF14667"/>
    </source>
</evidence>
<dbReference type="InterPro" id="IPR001509">
    <property type="entry name" value="Epimerase_deHydtase"/>
</dbReference>
<dbReference type="NCBIfam" id="NF047837">
    <property type="entry name" value="UDPAcbARedWbcJ"/>
    <property type="match status" value="1"/>
</dbReference>
<keyword evidence="3" id="KW-0560">Oxidoreductase</keyword>
<dbReference type="PANTHER" id="PTHR43245:SF55">
    <property type="entry name" value="NAD(P)-BINDING DOMAIN-CONTAINING PROTEIN"/>
    <property type="match status" value="1"/>
</dbReference>
<keyword evidence="4" id="KW-1185">Reference proteome</keyword>
<evidence type="ECO:0000259" key="1">
    <source>
        <dbReference type="Pfam" id="PF01370"/>
    </source>
</evidence>
<dbReference type="AlphaFoldDB" id="A0A7W6IKG5"/>
<organism evidence="3 4">
    <name type="scientific">Devosia subaequoris</name>
    <dbReference type="NCBI Taxonomy" id="395930"/>
    <lineage>
        <taxon>Bacteria</taxon>
        <taxon>Pseudomonadati</taxon>
        <taxon>Pseudomonadota</taxon>
        <taxon>Alphaproteobacteria</taxon>
        <taxon>Hyphomicrobiales</taxon>
        <taxon>Devosiaceae</taxon>
        <taxon>Devosia</taxon>
    </lineage>
</organism>